<name>A0A8J2WGX9_9CRUS</name>
<accession>A0A8J2WGX9</accession>
<dbReference type="Proteomes" id="UP000789390">
    <property type="component" value="Unassembled WGS sequence"/>
</dbReference>
<dbReference type="EMBL" id="CAKKLH010000124">
    <property type="protein sequence ID" value="CAH0103972.1"/>
    <property type="molecule type" value="Genomic_DNA"/>
</dbReference>
<keyword evidence="1" id="KW-0325">Glycoprotein</keyword>
<dbReference type="Gene3D" id="3.40.50.1820">
    <property type="entry name" value="alpha/beta hydrolase"/>
    <property type="match status" value="1"/>
</dbReference>
<dbReference type="SUPFAM" id="SSF53474">
    <property type="entry name" value="alpha/beta-Hydrolases"/>
    <property type="match status" value="1"/>
</dbReference>
<dbReference type="InterPro" id="IPR029058">
    <property type="entry name" value="AB_hydrolase_fold"/>
</dbReference>
<evidence type="ECO:0000313" key="4">
    <source>
        <dbReference type="Proteomes" id="UP000789390"/>
    </source>
</evidence>
<keyword evidence="4" id="KW-1185">Reference proteome</keyword>
<dbReference type="OrthoDB" id="19653at2759"/>
<evidence type="ECO:0000256" key="1">
    <source>
        <dbReference type="ARBA" id="ARBA00023180"/>
    </source>
</evidence>
<dbReference type="AlphaFoldDB" id="A0A8J2WGX9"/>
<protein>
    <recommendedName>
        <fullName evidence="2">Carboxylesterase type B domain-containing protein</fullName>
    </recommendedName>
</protein>
<sequence length="172" mass="20000">MQPHRFLLQFYCDCKRKSRNFYAFRCIPYAKPPVRDQRSRSAWVGKVFDASREEPTCIQCNGIIKIFLGEEDCLTVNVYTHDIGFSYLSVMVYIHAGSWFFGSGNGKTDQENLWNQINQRKTSNVSNMLLDLWTSLVHLQKTVYHKVTSYLVIGFPPRKSSVKKGSPRYLRS</sequence>
<proteinExistence type="predicted"/>
<evidence type="ECO:0000259" key="2">
    <source>
        <dbReference type="Pfam" id="PF00135"/>
    </source>
</evidence>
<organism evidence="3 4">
    <name type="scientific">Daphnia galeata</name>
    <dbReference type="NCBI Taxonomy" id="27404"/>
    <lineage>
        <taxon>Eukaryota</taxon>
        <taxon>Metazoa</taxon>
        <taxon>Ecdysozoa</taxon>
        <taxon>Arthropoda</taxon>
        <taxon>Crustacea</taxon>
        <taxon>Branchiopoda</taxon>
        <taxon>Diplostraca</taxon>
        <taxon>Cladocera</taxon>
        <taxon>Anomopoda</taxon>
        <taxon>Daphniidae</taxon>
        <taxon>Daphnia</taxon>
    </lineage>
</organism>
<evidence type="ECO:0000313" key="3">
    <source>
        <dbReference type="EMBL" id="CAH0103972.1"/>
    </source>
</evidence>
<dbReference type="Pfam" id="PF00135">
    <property type="entry name" value="COesterase"/>
    <property type="match status" value="1"/>
</dbReference>
<comment type="caution">
    <text evidence="3">The sequence shown here is derived from an EMBL/GenBank/DDBJ whole genome shotgun (WGS) entry which is preliminary data.</text>
</comment>
<dbReference type="InterPro" id="IPR002018">
    <property type="entry name" value="CarbesteraseB"/>
</dbReference>
<reference evidence="3" key="1">
    <citation type="submission" date="2021-11" db="EMBL/GenBank/DDBJ databases">
        <authorList>
            <person name="Schell T."/>
        </authorList>
    </citation>
    <scope>NUCLEOTIDE SEQUENCE</scope>
    <source>
        <strain evidence="3">M5</strain>
    </source>
</reference>
<feature type="domain" description="Carboxylesterase type B" evidence="2">
    <location>
        <begin position="17"/>
        <end position="116"/>
    </location>
</feature>
<dbReference type="PANTHER" id="PTHR11559">
    <property type="entry name" value="CARBOXYLESTERASE"/>
    <property type="match status" value="1"/>
</dbReference>
<gene>
    <name evidence="3" type="ORF">DGAL_LOCUS6684</name>
</gene>
<dbReference type="InterPro" id="IPR050309">
    <property type="entry name" value="Type-B_Carboxylest/Lipase"/>
</dbReference>